<reference evidence="2 3" key="1">
    <citation type="submission" date="2014-01" db="EMBL/GenBank/DDBJ databases">
        <title>Sulfitobacter sp. H3 (MCCC 1A00686) Genome Sequencing.</title>
        <authorList>
            <person name="Lai Q."/>
            <person name="Hong Z."/>
        </authorList>
    </citation>
    <scope>NUCLEOTIDE SEQUENCE [LARGE SCALE GENOMIC DNA]</scope>
    <source>
        <strain evidence="2 3">H3</strain>
    </source>
</reference>
<proteinExistence type="predicted"/>
<dbReference type="PANTHER" id="PTHR36057">
    <property type="match status" value="1"/>
</dbReference>
<dbReference type="GeneID" id="68869646"/>
<keyword evidence="3" id="KW-1185">Reference proteome</keyword>
<evidence type="ECO:0000313" key="3">
    <source>
        <dbReference type="Proteomes" id="UP000027746"/>
    </source>
</evidence>
<feature type="signal peptide" evidence="1">
    <location>
        <begin position="1"/>
        <end position="21"/>
    </location>
</feature>
<dbReference type="Proteomes" id="UP000027746">
    <property type="component" value="Unassembled WGS sequence"/>
</dbReference>
<sequence>MKSVLSVLAAALLSTATPGTADSPVVVELFTSQGCSSCPPADKIFAELAQRDDVIALALHVDYWDYIGWKDEFAVPAYADRQRGYAAAAQRRSIYTPQMVVNGQTDIVGARPMELSEAIAKHAAMKSPVTLDVTRQGDALQISAQNTGDAAQMVVQLVRYTPMSNTRITRGENAGMTLDYANVAWDWKAIGTWDGRSDLSLNVPVTGDAPLVVLVQQGTDGAILAADALR</sequence>
<gene>
    <name evidence="2" type="ORF">SUH3_19060</name>
</gene>
<organism evidence="2 3">
    <name type="scientific">Pseudosulfitobacter pseudonitzschiae</name>
    <dbReference type="NCBI Taxonomy" id="1402135"/>
    <lineage>
        <taxon>Bacteria</taxon>
        <taxon>Pseudomonadati</taxon>
        <taxon>Pseudomonadota</taxon>
        <taxon>Alphaproteobacteria</taxon>
        <taxon>Rhodobacterales</taxon>
        <taxon>Roseobacteraceae</taxon>
        <taxon>Pseudosulfitobacter</taxon>
    </lineage>
</organism>
<evidence type="ECO:0000256" key="1">
    <source>
        <dbReference type="SAM" id="SignalP"/>
    </source>
</evidence>
<comment type="caution">
    <text evidence="2">The sequence shown here is derived from an EMBL/GenBank/DDBJ whole genome shotgun (WGS) entry which is preliminary data.</text>
</comment>
<name>A0A073IZ38_9RHOB</name>
<dbReference type="OrthoDB" id="9808254at2"/>
<dbReference type="InterPro" id="IPR036249">
    <property type="entry name" value="Thioredoxin-like_sf"/>
</dbReference>
<dbReference type="Gene3D" id="3.40.30.10">
    <property type="entry name" value="Glutaredoxin"/>
    <property type="match status" value="1"/>
</dbReference>
<keyword evidence="1" id="KW-0732">Signal</keyword>
<dbReference type="PANTHER" id="PTHR36057:SF1">
    <property type="entry name" value="LIPOPROTEIN LIPID ATTACHMENT SITE-LIKE PROTEIN, PUTATIVE (DUF1223)-RELATED"/>
    <property type="match status" value="1"/>
</dbReference>
<dbReference type="RefSeq" id="WP_037925677.1">
    <property type="nucleotide sequence ID" value="NZ_CP054599.1"/>
</dbReference>
<dbReference type="Pfam" id="PF06764">
    <property type="entry name" value="DUF1223"/>
    <property type="match status" value="1"/>
</dbReference>
<dbReference type="EMBL" id="JAMD01000005">
    <property type="protein sequence ID" value="KEJ95613.1"/>
    <property type="molecule type" value="Genomic_DNA"/>
</dbReference>
<evidence type="ECO:0000313" key="2">
    <source>
        <dbReference type="EMBL" id="KEJ95613.1"/>
    </source>
</evidence>
<dbReference type="SUPFAM" id="SSF52833">
    <property type="entry name" value="Thioredoxin-like"/>
    <property type="match status" value="1"/>
</dbReference>
<dbReference type="InterPro" id="IPR010634">
    <property type="entry name" value="DUF1223"/>
</dbReference>
<protein>
    <recommendedName>
        <fullName evidence="4">Secreted protein</fullName>
    </recommendedName>
</protein>
<accession>A0A073IZ38</accession>
<feature type="chain" id="PRO_5001690152" description="Secreted protein" evidence="1">
    <location>
        <begin position="22"/>
        <end position="230"/>
    </location>
</feature>
<dbReference type="AlphaFoldDB" id="A0A073IZ38"/>
<evidence type="ECO:0008006" key="4">
    <source>
        <dbReference type="Google" id="ProtNLM"/>
    </source>
</evidence>